<dbReference type="PANTHER" id="PTHR12526">
    <property type="entry name" value="GLYCOSYLTRANSFERASE"/>
    <property type="match status" value="1"/>
</dbReference>
<dbReference type="EC" id="2.4.1.245" evidence="3"/>
<name>A0A151ABG6_9EURY</name>
<feature type="domain" description="Glycosyltransferase subfamily 4-like N-terminal" evidence="2">
    <location>
        <begin position="13"/>
        <end position="162"/>
    </location>
</feature>
<gene>
    <name evidence="3" type="primary">treT_3</name>
    <name evidence="3" type="ORF">HAPAU_29920</name>
</gene>
<dbReference type="PANTHER" id="PTHR12526:SF630">
    <property type="entry name" value="GLYCOSYLTRANSFERASE"/>
    <property type="match status" value="1"/>
</dbReference>
<dbReference type="PATRIC" id="fig|1008153.3.peg.3098"/>
<reference evidence="3 4" key="1">
    <citation type="submission" date="2016-02" db="EMBL/GenBank/DDBJ databases">
        <title>Genome sequence of Halalkalicoccus paucihalophilus DSM 24557.</title>
        <authorList>
            <person name="Poehlein A."/>
            <person name="Daniel R."/>
        </authorList>
    </citation>
    <scope>NUCLEOTIDE SEQUENCE [LARGE SCALE GENOMIC DNA]</scope>
    <source>
        <strain evidence="3 4">DSM 24557</strain>
    </source>
</reference>
<organism evidence="3 4">
    <name type="scientific">Halalkalicoccus paucihalophilus</name>
    <dbReference type="NCBI Taxonomy" id="1008153"/>
    <lineage>
        <taxon>Archaea</taxon>
        <taxon>Methanobacteriati</taxon>
        <taxon>Methanobacteriota</taxon>
        <taxon>Stenosarchaea group</taxon>
        <taxon>Halobacteria</taxon>
        <taxon>Halobacteriales</taxon>
        <taxon>Halococcaceae</taxon>
        <taxon>Halalkalicoccus</taxon>
    </lineage>
</organism>
<dbReference type="Proteomes" id="UP000075321">
    <property type="component" value="Unassembled WGS sequence"/>
</dbReference>
<dbReference type="Pfam" id="PF13439">
    <property type="entry name" value="Glyco_transf_4"/>
    <property type="match status" value="1"/>
</dbReference>
<keyword evidence="4" id="KW-1185">Reference proteome</keyword>
<sequence>MEILILSGQLGSGGAPRVCYQLVRNFPDEINVTVAYLGGRDELVKQFEREDISVKRLSDNPLSIPAVQALNQHLREEHYDLIHTHMISAGVIGRPLSKFRSIPVVHTVHTNYQMRPTKAKIPDVCTAPFEDVAVCVSKSVKESLPWYYISGKKIIHNCIDVNVVQREGDVRWDDVNWTSDIDEESPLVANVARYDPKKRRIDLIEAFKYVIKEVPDAQLVLTGRRGDRQRRLEKRTRQLGISENVFFVGFVDNPKSVYHHSDIIVHSSESEGFSIGMLEGMCFRKPIVATDIPAFQEALGPRHPFVPTRDPPALANRIIQYVKSEEKARSDGEQARKRVESHFSGSAAADKYVEIYKEVIEN</sequence>
<dbReference type="SUPFAM" id="SSF53756">
    <property type="entry name" value="UDP-Glycosyltransferase/glycogen phosphorylase"/>
    <property type="match status" value="1"/>
</dbReference>
<keyword evidence="3" id="KW-0808">Transferase</keyword>
<dbReference type="OrthoDB" id="132546at2157"/>
<dbReference type="AlphaFoldDB" id="A0A151ABG6"/>
<proteinExistence type="predicted"/>
<dbReference type="RefSeq" id="WP_169802661.1">
    <property type="nucleotide sequence ID" value="NZ_LTAZ01000011.1"/>
</dbReference>
<accession>A0A151ABG6</accession>
<evidence type="ECO:0000313" key="4">
    <source>
        <dbReference type="Proteomes" id="UP000075321"/>
    </source>
</evidence>
<evidence type="ECO:0000259" key="2">
    <source>
        <dbReference type="Pfam" id="PF13439"/>
    </source>
</evidence>
<comment type="caution">
    <text evidence="3">The sequence shown here is derived from an EMBL/GenBank/DDBJ whole genome shotgun (WGS) entry which is preliminary data.</text>
</comment>
<feature type="domain" description="Glycosyl transferase family 1" evidence="1">
    <location>
        <begin position="179"/>
        <end position="338"/>
    </location>
</feature>
<dbReference type="EMBL" id="LTAZ01000011">
    <property type="protein sequence ID" value="KYH24900.1"/>
    <property type="molecule type" value="Genomic_DNA"/>
</dbReference>
<evidence type="ECO:0000313" key="3">
    <source>
        <dbReference type="EMBL" id="KYH24900.1"/>
    </source>
</evidence>
<evidence type="ECO:0000259" key="1">
    <source>
        <dbReference type="Pfam" id="PF00534"/>
    </source>
</evidence>
<dbReference type="GO" id="GO:0102986">
    <property type="term" value="F:trehalose synthase activity"/>
    <property type="evidence" value="ECO:0007669"/>
    <property type="project" value="UniProtKB-EC"/>
</dbReference>
<keyword evidence="3" id="KW-0328">Glycosyltransferase</keyword>
<protein>
    <submittedName>
        <fullName evidence="3">Trehalose synthase</fullName>
        <ecNumber evidence="3">2.4.1.245</ecNumber>
    </submittedName>
</protein>
<dbReference type="Gene3D" id="3.40.50.2000">
    <property type="entry name" value="Glycogen Phosphorylase B"/>
    <property type="match status" value="2"/>
</dbReference>
<dbReference type="InterPro" id="IPR001296">
    <property type="entry name" value="Glyco_trans_1"/>
</dbReference>
<dbReference type="InterPro" id="IPR028098">
    <property type="entry name" value="Glyco_trans_4-like_N"/>
</dbReference>
<dbReference type="Pfam" id="PF00534">
    <property type="entry name" value="Glycos_transf_1"/>
    <property type="match status" value="1"/>
</dbReference>